<evidence type="ECO:0000256" key="3">
    <source>
        <dbReference type="ARBA" id="ARBA00022630"/>
    </source>
</evidence>
<evidence type="ECO:0000256" key="1">
    <source>
        <dbReference type="ARBA" id="ARBA00001974"/>
    </source>
</evidence>
<name>A0ABW1A2P4_9ACTN</name>
<dbReference type="InterPro" id="IPR037069">
    <property type="entry name" value="AcylCoA_DH/ox_N_sf"/>
</dbReference>
<feature type="domain" description="Acyl-CoA dehydrogenase/oxidase C-terminal" evidence="6">
    <location>
        <begin position="209"/>
        <end position="342"/>
    </location>
</feature>
<reference evidence="8" key="1">
    <citation type="journal article" date="2019" name="Int. J. Syst. Evol. Microbiol.">
        <title>The Global Catalogue of Microorganisms (GCM) 10K type strain sequencing project: providing services to taxonomists for standard genome sequencing and annotation.</title>
        <authorList>
            <consortium name="The Broad Institute Genomics Platform"/>
            <consortium name="The Broad Institute Genome Sequencing Center for Infectious Disease"/>
            <person name="Wu L."/>
            <person name="Ma J."/>
        </authorList>
    </citation>
    <scope>NUCLEOTIDE SEQUENCE [LARGE SCALE GENOMIC DNA]</scope>
    <source>
        <strain evidence="8">KCTC 42087</strain>
    </source>
</reference>
<dbReference type="PANTHER" id="PTHR43884">
    <property type="entry name" value="ACYL-COA DEHYDROGENASE"/>
    <property type="match status" value="1"/>
</dbReference>
<evidence type="ECO:0000313" key="7">
    <source>
        <dbReference type="EMBL" id="MFC5748259.1"/>
    </source>
</evidence>
<gene>
    <name evidence="7" type="ORF">ACFPZN_21740</name>
</gene>
<dbReference type="EMBL" id="JBHSON010000030">
    <property type="protein sequence ID" value="MFC5748259.1"/>
    <property type="molecule type" value="Genomic_DNA"/>
</dbReference>
<accession>A0ABW1A2P4</accession>
<keyword evidence="5" id="KW-0560">Oxidoreductase</keyword>
<dbReference type="PANTHER" id="PTHR43884:SF20">
    <property type="entry name" value="ACYL-COA DEHYDROGENASE FADE28"/>
    <property type="match status" value="1"/>
</dbReference>
<evidence type="ECO:0000313" key="8">
    <source>
        <dbReference type="Proteomes" id="UP001596074"/>
    </source>
</evidence>
<keyword evidence="8" id="KW-1185">Reference proteome</keyword>
<proteinExistence type="inferred from homology"/>
<evidence type="ECO:0000256" key="2">
    <source>
        <dbReference type="ARBA" id="ARBA00009347"/>
    </source>
</evidence>
<dbReference type="RefSeq" id="WP_378283910.1">
    <property type="nucleotide sequence ID" value="NZ_JBHSON010000030.1"/>
</dbReference>
<dbReference type="Pfam" id="PF00441">
    <property type="entry name" value="Acyl-CoA_dh_1"/>
    <property type="match status" value="1"/>
</dbReference>
<dbReference type="InterPro" id="IPR036250">
    <property type="entry name" value="AcylCo_DH-like_C"/>
</dbReference>
<dbReference type="SUPFAM" id="SSF47203">
    <property type="entry name" value="Acyl-CoA dehydrogenase C-terminal domain-like"/>
    <property type="match status" value="1"/>
</dbReference>
<dbReference type="Proteomes" id="UP001596074">
    <property type="component" value="Unassembled WGS sequence"/>
</dbReference>
<dbReference type="Gene3D" id="1.10.540.10">
    <property type="entry name" value="Acyl-CoA dehydrogenase/oxidase, N-terminal domain"/>
    <property type="match status" value="1"/>
</dbReference>
<dbReference type="InterPro" id="IPR009100">
    <property type="entry name" value="AcylCoA_DH/oxidase_NM_dom_sf"/>
</dbReference>
<keyword evidence="3" id="KW-0285">Flavoprotein</keyword>
<evidence type="ECO:0000256" key="5">
    <source>
        <dbReference type="ARBA" id="ARBA00023002"/>
    </source>
</evidence>
<protein>
    <submittedName>
        <fullName evidence="7">Acyl-CoA dehydrogenase family protein</fullName>
    </submittedName>
</protein>
<comment type="cofactor">
    <cofactor evidence="1">
        <name>FAD</name>
        <dbReference type="ChEBI" id="CHEBI:57692"/>
    </cofactor>
</comment>
<dbReference type="Gene3D" id="1.20.140.10">
    <property type="entry name" value="Butyryl-CoA Dehydrogenase, subunit A, domain 3"/>
    <property type="match status" value="1"/>
</dbReference>
<evidence type="ECO:0000259" key="6">
    <source>
        <dbReference type="Pfam" id="PF00441"/>
    </source>
</evidence>
<organism evidence="7 8">
    <name type="scientific">Actinomadura rugatobispora</name>
    <dbReference type="NCBI Taxonomy" id="1994"/>
    <lineage>
        <taxon>Bacteria</taxon>
        <taxon>Bacillati</taxon>
        <taxon>Actinomycetota</taxon>
        <taxon>Actinomycetes</taxon>
        <taxon>Streptosporangiales</taxon>
        <taxon>Thermomonosporaceae</taxon>
        <taxon>Actinomadura</taxon>
    </lineage>
</organism>
<keyword evidence="4" id="KW-0274">FAD</keyword>
<comment type="similarity">
    <text evidence="2">Belongs to the acyl-CoA dehydrogenase family.</text>
</comment>
<comment type="caution">
    <text evidence="7">The sequence shown here is derived from an EMBL/GenBank/DDBJ whole genome shotgun (WGS) entry which is preliminary data.</text>
</comment>
<sequence length="344" mass="35730">MKLASTEQADFAEAVGALLHKRDPLEQVRRAPGPRKFDAELWSDLVAIGLLEPAQAGDVVTACLVAEALGRAAAPLPFLSASVADALVVPAGGEVTGLATYGLLAEDGTWSAPALELSPRGDGLVHGTLPFVPDADAADIVVAAVQAPEGRRLALVRTSDTTVEPLENLDATQPLSRVVCRASPATLLPAAGDALAAAIEEARLLALALHGATLLGLATWLLDTTVEYAGRRVQFGLPIAARQAVKHRCASMLIQVESIRSMVLELADALETGADDRALVAATAMAWTTEAAEEVAGGALQLHGGIGFTWEHDLHHYFKRCTVGALLLGTSGHHRAQVAAALTA</sequence>
<evidence type="ECO:0000256" key="4">
    <source>
        <dbReference type="ARBA" id="ARBA00022827"/>
    </source>
</evidence>
<dbReference type="InterPro" id="IPR009075">
    <property type="entry name" value="AcylCo_DH/oxidase_C"/>
</dbReference>
<dbReference type="SUPFAM" id="SSF56645">
    <property type="entry name" value="Acyl-CoA dehydrogenase NM domain-like"/>
    <property type="match status" value="1"/>
</dbReference>